<protein>
    <submittedName>
        <fullName evidence="3">Stage III sporulation protein AH</fullName>
    </submittedName>
</protein>
<keyword evidence="2" id="KW-1133">Transmembrane helix</keyword>
<dbReference type="Gene3D" id="1.10.287.4300">
    <property type="entry name" value="Stage III sporulation protein AH-like"/>
    <property type="match status" value="1"/>
</dbReference>
<feature type="transmembrane region" description="Helical" evidence="2">
    <location>
        <begin position="7"/>
        <end position="25"/>
    </location>
</feature>
<evidence type="ECO:0000313" key="3">
    <source>
        <dbReference type="EMBL" id="SHK39419.1"/>
    </source>
</evidence>
<name>A0A1M6S444_9BACL</name>
<organism evidence="3 4">
    <name type="scientific">Alicyclobacillus tolerans</name>
    <dbReference type="NCBI Taxonomy" id="90970"/>
    <lineage>
        <taxon>Bacteria</taxon>
        <taxon>Bacillati</taxon>
        <taxon>Bacillota</taxon>
        <taxon>Bacilli</taxon>
        <taxon>Bacillales</taxon>
        <taxon>Alicyclobacillaceae</taxon>
        <taxon>Alicyclobacillus</taxon>
    </lineage>
</organism>
<dbReference type="InterPro" id="IPR038503">
    <property type="entry name" value="SpoIIIAH_sf"/>
</dbReference>
<dbReference type="OrthoDB" id="2939102at2"/>
<feature type="compositionally biased region" description="Low complexity" evidence="1">
    <location>
        <begin position="35"/>
        <end position="64"/>
    </location>
</feature>
<evidence type="ECO:0000256" key="2">
    <source>
        <dbReference type="SAM" id="Phobius"/>
    </source>
</evidence>
<dbReference type="AlphaFoldDB" id="A0A1M6S444"/>
<keyword evidence="2" id="KW-0472">Membrane</keyword>
<dbReference type="InterPro" id="IPR024232">
    <property type="entry name" value="SpoIIIAH"/>
</dbReference>
<feature type="region of interest" description="Disordered" evidence="1">
    <location>
        <begin position="31"/>
        <end position="64"/>
    </location>
</feature>
<keyword evidence="4" id="KW-1185">Reference proteome</keyword>
<proteinExistence type="predicted"/>
<dbReference type="STRING" id="1830138.SAMN05443507_11320"/>
<sequence length="185" mass="19641">MVKRQTVWLSTMMVLSLMLIGYYTMNNPTETTNASSPSVTTTVGTPDSASSSTSPSLNASSSQSTSESSVDFFVATQTQVDKNMSETLDNLRSVIANSNASTEQIGSAEDQIKQLMDLKGQMANAVDAVEGAGYKECVVVPDANDKFTVYVSAKKLSADDAVQVMNLVAQQLGVPMTNIIVTPHA</sequence>
<accession>A0A1M6S444</accession>
<dbReference type="EMBL" id="FRAF01000013">
    <property type="protein sequence ID" value="SHK39419.1"/>
    <property type="molecule type" value="Genomic_DNA"/>
</dbReference>
<reference evidence="4" key="1">
    <citation type="submission" date="2016-11" db="EMBL/GenBank/DDBJ databases">
        <authorList>
            <person name="Varghese N."/>
            <person name="Submissions S."/>
        </authorList>
    </citation>
    <scope>NUCLEOTIDE SEQUENCE [LARGE SCALE GENOMIC DNA]</scope>
    <source>
        <strain evidence="4">USBA-503</strain>
    </source>
</reference>
<evidence type="ECO:0000256" key="1">
    <source>
        <dbReference type="SAM" id="MobiDB-lite"/>
    </source>
</evidence>
<gene>
    <name evidence="3" type="ORF">SAMN05443507_11320</name>
</gene>
<dbReference type="Pfam" id="PF12685">
    <property type="entry name" value="SpoIIIAH"/>
    <property type="match status" value="1"/>
</dbReference>
<keyword evidence="2" id="KW-0812">Transmembrane</keyword>
<evidence type="ECO:0000313" key="4">
    <source>
        <dbReference type="Proteomes" id="UP000184016"/>
    </source>
</evidence>
<dbReference type="RefSeq" id="WP_072874182.1">
    <property type="nucleotide sequence ID" value="NZ_FRAF01000013.1"/>
</dbReference>
<dbReference type="Proteomes" id="UP000184016">
    <property type="component" value="Unassembled WGS sequence"/>
</dbReference>